<dbReference type="Pfam" id="PF07726">
    <property type="entry name" value="AAA_3"/>
    <property type="match status" value="1"/>
</dbReference>
<dbReference type="AlphaFoldDB" id="A0A291T7S6"/>
<evidence type="ECO:0000313" key="9">
    <source>
        <dbReference type="Proteomes" id="UP000461506"/>
    </source>
</evidence>
<keyword evidence="2" id="KW-0067">ATP-binding</keyword>
<feature type="domain" description="ChlI/MoxR AAA lid" evidence="5">
    <location>
        <begin position="233"/>
        <end position="293"/>
    </location>
</feature>
<dbReference type="InterPro" id="IPR011703">
    <property type="entry name" value="ATPase_AAA-3"/>
</dbReference>
<evidence type="ECO:0000256" key="1">
    <source>
        <dbReference type="ARBA" id="ARBA00022741"/>
    </source>
</evidence>
<gene>
    <name evidence="6" type="ORF">CRH10_01970</name>
    <name evidence="7" type="ORF">GKD95_01995</name>
</gene>
<dbReference type="PANTHER" id="PTHR42759">
    <property type="entry name" value="MOXR FAMILY PROTEIN"/>
    <property type="match status" value="1"/>
</dbReference>
<reference evidence="6 8" key="1">
    <citation type="submission" date="2017-10" db="EMBL/GenBank/DDBJ databases">
        <title>Complete Genome Sequence of Faecalibacterium prausnitzii isolated from the gut of healthy adult Indian.</title>
        <authorList>
            <person name="Bag S."/>
            <person name="Ghosh T.S."/>
            <person name="Das B."/>
        </authorList>
    </citation>
    <scope>NUCLEOTIDE SEQUENCE [LARGE SCALE GENOMIC DNA]</scope>
    <source>
        <strain evidence="6 8">Indica</strain>
    </source>
</reference>
<dbReference type="GO" id="GO:0016887">
    <property type="term" value="F:ATP hydrolysis activity"/>
    <property type="evidence" value="ECO:0007669"/>
    <property type="project" value="InterPro"/>
</dbReference>
<dbReference type="CDD" id="cd00009">
    <property type="entry name" value="AAA"/>
    <property type="match status" value="1"/>
</dbReference>
<evidence type="ECO:0000256" key="2">
    <source>
        <dbReference type="ARBA" id="ARBA00022840"/>
    </source>
</evidence>
<dbReference type="Gene3D" id="1.10.8.80">
    <property type="entry name" value="Magnesium chelatase subunit I, C-Terminal domain"/>
    <property type="match status" value="1"/>
</dbReference>
<evidence type="ECO:0000259" key="5">
    <source>
        <dbReference type="Pfam" id="PF17863"/>
    </source>
</evidence>
<dbReference type="EMBL" id="CP023819">
    <property type="protein sequence ID" value="ATL89168.1"/>
    <property type="molecule type" value="Genomic_DNA"/>
</dbReference>
<accession>A0A291T7S6</accession>
<evidence type="ECO:0000313" key="7">
    <source>
        <dbReference type="EMBL" id="MSC62141.1"/>
    </source>
</evidence>
<dbReference type="PIRSF" id="PIRSF002849">
    <property type="entry name" value="AAA_ATPase_chaperone_MoxR_prd"/>
    <property type="match status" value="1"/>
</dbReference>
<reference evidence="7 9" key="2">
    <citation type="journal article" date="2019" name="Nat. Med.">
        <title>A library of human gut bacterial isolates paired with longitudinal multiomics data enables mechanistic microbiome research.</title>
        <authorList>
            <person name="Poyet M."/>
            <person name="Groussin M."/>
            <person name="Gibbons S.M."/>
            <person name="Avila-Pacheco J."/>
            <person name="Jiang X."/>
            <person name="Kearney S.M."/>
            <person name="Perrotta A.R."/>
            <person name="Berdy B."/>
            <person name="Zhao S."/>
            <person name="Lieberman T.D."/>
            <person name="Swanson P.K."/>
            <person name="Smith M."/>
            <person name="Roesemann S."/>
            <person name="Alexander J.E."/>
            <person name="Rich S.A."/>
            <person name="Livny J."/>
            <person name="Vlamakis H."/>
            <person name="Clish C."/>
            <person name="Bullock K."/>
            <person name="Deik A."/>
            <person name="Scott J."/>
            <person name="Pierce K.A."/>
            <person name="Xavier R.J."/>
            <person name="Alm E.J."/>
        </authorList>
    </citation>
    <scope>NUCLEOTIDE SEQUENCE [LARGE SCALE GENOMIC DNA]</scope>
    <source>
        <strain evidence="7 9">BIOML-A1</strain>
    </source>
</reference>
<dbReference type="Proteomes" id="UP000461506">
    <property type="component" value="Unassembled WGS sequence"/>
</dbReference>
<dbReference type="FunFam" id="3.40.50.300:FF:000640">
    <property type="entry name" value="MoxR family ATPase"/>
    <property type="match status" value="1"/>
</dbReference>
<dbReference type="InterPro" id="IPR041628">
    <property type="entry name" value="ChlI/MoxR_AAA_lid"/>
</dbReference>
<dbReference type="InterPro" id="IPR027417">
    <property type="entry name" value="P-loop_NTPase"/>
</dbReference>
<evidence type="ECO:0000313" key="8">
    <source>
        <dbReference type="Proteomes" id="UP000223709"/>
    </source>
</evidence>
<dbReference type="EMBL" id="WKQN01000001">
    <property type="protein sequence ID" value="MSC62141.1"/>
    <property type="molecule type" value="Genomic_DNA"/>
</dbReference>
<sequence>MNTAAFTAYREKVVSNCARVIVGKEDATEKILVSFLCGGHVLLEDKPGTGKTMLLRAFARTVGGGFKRVQFTPDLLPSDLTGINFYNQKSGEFEFRPGPLFTNFVLADEINRATPRTQSALLEAMEERQITVDGVTSRLAEPFMVLATQNPLESFGTFPLPDAQMDRFFMRLSLGYMTREQELEVLSRPSAQTVLNELQAVVTPEETAYVRTAYREVKVSEEVKHYLMDIVEATRTQSGFVSGVSTRGALALYQAAQAYASLQGREYVIPEDIKGLAPAVLSHRISLGSSMNAEAAALRMRKLLAEITVPLESAE</sequence>
<evidence type="ECO:0000313" key="6">
    <source>
        <dbReference type="EMBL" id="ATL89168.1"/>
    </source>
</evidence>
<proteinExistence type="inferred from homology"/>
<dbReference type="RefSeq" id="WP_098922558.1">
    <property type="nucleotide sequence ID" value="NZ_CABVEL010000002.1"/>
</dbReference>
<dbReference type="InterPro" id="IPR050764">
    <property type="entry name" value="CbbQ/NirQ/NorQ/GpvN"/>
</dbReference>
<dbReference type="PANTHER" id="PTHR42759:SF5">
    <property type="entry name" value="METHANOL DEHYDROGENASE REGULATOR"/>
    <property type="match status" value="1"/>
</dbReference>
<keyword evidence="1" id="KW-0547">Nucleotide-binding</keyword>
<feature type="domain" description="ATPase AAA-3" evidence="4">
    <location>
        <begin position="40"/>
        <end position="170"/>
    </location>
</feature>
<evidence type="ECO:0000256" key="3">
    <source>
        <dbReference type="ARBA" id="ARBA00061607"/>
    </source>
</evidence>
<dbReference type="Gene3D" id="3.40.50.300">
    <property type="entry name" value="P-loop containing nucleotide triphosphate hydrolases"/>
    <property type="match status" value="1"/>
</dbReference>
<evidence type="ECO:0000259" key="4">
    <source>
        <dbReference type="Pfam" id="PF07726"/>
    </source>
</evidence>
<dbReference type="GO" id="GO:0005524">
    <property type="term" value="F:ATP binding"/>
    <property type="evidence" value="ECO:0007669"/>
    <property type="project" value="UniProtKB-KW"/>
</dbReference>
<dbReference type="SUPFAM" id="SSF52540">
    <property type="entry name" value="P-loop containing nucleoside triphosphate hydrolases"/>
    <property type="match status" value="1"/>
</dbReference>
<dbReference type="Pfam" id="PF17863">
    <property type="entry name" value="AAA_lid_2"/>
    <property type="match status" value="1"/>
</dbReference>
<dbReference type="Proteomes" id="UP000223709">
    <property type="component" value="Chromosome"/>
</dbReference>
<protein>
    <submittedName>
        <fullName evidence="7">AAA domain-containing protein</fullName>
    </submittedName>
    <submittedName>
        <fullName evidence="6">Magnesium chelatase</fullName>
    </submittedName>
</protein>
<organism evidence="6 8">
    <name type="scientific">Faecalibacterium prausnitzii</name>
    <dbReference type="NCBI Taxonomy" id="853"/>
    <lineage>
        <taxon>Bacteria</taxon>
        <taxon>Bacillati</taxon>
        <taxon>Bacillota</taxon>
        <taxon>Clostridia</taxon>
        <taxon>Eubacteriales</taxon>
        <taxon>Oscillospiraceae</taxon>
        <taxon>Faecalibacterium</taxon>
    </lineage>
</organism>
<comment type="similarity">
    <text evidence="3">Belongs to the MoxR family.</text>
</comment>
<name>A0A291T7S6_9FIRM</name>